<evidence type="ECO:0000256" key="1">
    <source>
        <dbReference type="SAM" id="MobiDB-lite"/>
    </source>
</evidence>
<keyword evidence="3" id="KW-1185">Reference proteome</keyword>
<sequence>MERKRRLRSGRSSVPAAAKTWKKKKVVTPKKDEDEKPKVDVKVANQAIPEVKESVTVKHEPINVEFKPQLRSKSSTFGSDQSTRVASETTQVTELKEKLQSKDDELQDVRKTLHGIVGVVSQLQDHVLHNPNQAGHSGQ</sequence>
<dbReference type="Proteomes" id="UP001630127">
    <property type="component" value="Unassembled WGS sequence"/>
</dbReference>
<accession>A0ABD2ZE10</accession>
<comment type="caution">
    <text evidence="2">The sequence shown here is derived from an EMBL/GenBank/DDBJ whole genome shotgun (WGS) entry which is preliminary data.</text>
</comment>
<protein>
    <submittedName>
        <fullName evidence="2">Uncharacterized protein</fullName>
    </submittedName>
</protein>
<dbReference type="AlphaFoldDB" id="A0ABD2ZE10"/>
<proteinExistence type="predicted"/>
<gene>
    <name evidence="2" type="ORF">ACH5RR_022875</name>
</gene>
<organism evidence="2 3">
    <name type="scientific">Cinchona calisaya</name>
    <dbReference type="NCBI Taxonomy" id="153742"/>
    <lineage>
        <taxon>Eukaryota</taxon>
        <taxon>Viridiplantae</taxon>
        <taxon>Streptophyta</taxon>
        <taxon>Embryophyta</taxon>
        <taxon>Tracheophyta</taxon>
        <taxon>Spermatophyta</taxon>
        <taxon>Magnoliopsida</taxon>
        <taxon>eudicotyledons</taxon>
        <taxon>Gunneridae</taxon>
        <taxon>Pentapetalae</taxon>
        <taxon>asterids</taxon>
        <taxon>lamiids</taxon>
        <taxon>Gentianales</taxon>
        <taxon>Rubiaceae</taxon>
        <taxon>Cinchonoideae</taxon>
        <taxon>Cinchoneae</taxon>
        <taxon>Cinchona</taxon>
    </lineage>
</organism>
<name>A0ABD2ZE10_9GENT</name>
<feature type="region of interest" description="Disordered" evidence="1">
    <location>
        <begin position="1"/>
        <end position="37"/>
    </location>
</feature>
<evidence type="ECO:0000313" key="2">
    <source>
        <dbReference type="EMBL" id="KAL3515973.1"/>
    </source>
</evidence>
<dbReference type="EMBL" id="JBJUIK010000010">
    <property type="protein sequence ID" value="KAL3515973.1"/>
    <property type="molecule type" value="Genomic_DNA"/>
</dbReference>
<feature type="compositionally biased region" description="Polar residues" evidence="1">
    <location>
        <begin position="71"/>
        <end position="93"/>
    </location>
</feature>
<reference evidence="2 3" key="1">
    <citation type="submission" date="2024-11" db="EMBL/GenBank/DDBJ databases">
        <title>A near-complete genome assembly of Cinchona calisaya.</title>
        <authorList>
            <person name="Lian D.C."/>
            <person name="Zhao X.W."/>
            <person name="Wei L."/>
        </authorList>
    </citation>
    <scope>NUCLEOTIDE SEQUENCE [LARGE SCALE GENOMIC DNA]</scope>
    <source>
        <tissue evidence="2">Nenye</tissue>
    </source>
</reference>
<evidence type="ECO:0000313" key="3">
    <source>
        <dbReference type="Proteomes" id="UP001630127"/>
    </source>
</evidence>
<feature type="region of interest" description="Disordered" evidence="1">
    <location>
        <begin position="71"/>
        <end position="96"/>
    </location>
</feature>